<name>A0A0J8AQY9_9SPHN</name>
<evidence type="ECO:0000256" key="4">
    <source>
        <dbReference type="ARBA" id="ARBA00023002"/>
    </source>
</evidence>
<dbReference type="EMBL" id="JACT01000001">
    <property type="protein sequence ID" value="KMS56825.1"/>
    <property type="molecule type" value="Genomic_DNA"/>
</dbReference>
<dbReference type="GO" id="GO:0004784">
    <property type="term" value="F:superoxide dismutase activity"/>
    <property type="evidence" value="ECO:0007669"/>
    <property type="project" value="UniProtKB-EC"/>
</dbReference>
<dbReference type="PIRSF" id="PIRSF000349">
    <property type="entry name" value="SODismutase"/>
    <property type="match status" value="1"/>
</dbReference>
<dbReference type="PATRIC" id="fig|1420583.3.peg.140"/>
<dbReference type="InterPro" id="IPR019832">
    <property type="entry name" value="Mn/Fe_SOD_C"/>
</dbReference>
<evidence type="ECO:0000256" key="2">
    <source>
        <dbReference type="ARBA" id="ARBA00012682"/>
    </source>
</evidence>
<feature type="binding site" evidence="5">
    <location>
        <position position="118"/>
    </location>
    <ligand>
        <name>Mn(2+)</name>
        <dbReference type="ChEBI" id="CHEBI:29035"/>
    </ligand>
</feature>
<keyword evidence="3 5" id="KW-0479">Metal-binding</keyword>
<feature type="domain" description="Manganese/iron superoxide dismutase C-terminal" evidence="7">
    <location>
        <begin position="133"/>
        <end position="233"/>
    </location>
</feature>
<gene>
    <name evidence="8" type="ORF">V473_00735</name>
</gene>
<dbReference type="SUPFAM" id="SSF46609">
    <property type="entry name" value="Fe,Mn superoxide dismutase (SOD), N-terminal domain"/>
    <property type="match status" value="1"/>
</dbReference>
<evidence type="ECO:0000313" key="8">
    <source>
        <dbReference type="EMBL" id="KMS56825.1"/>
    </source>
</evidence>
<evidence type="ECO:0000256" key="3">
    <source>
        <dbReference type="ARBA" id="ARBA00022723"/>
    </source>
</evidence>
<keyword evidence="9" id="KW-1185">Reference proteome</keyword>
<dbReference type="InterPro" id="IPR006311">
    <property type="entry name" value="TAT_signal"/>
</dbReference>
<dbReference type="GO" id="GO:0046872">
    <property type="term" value="F:metal ion binding"/>
    <property type="evidence" value="ECO:0007669"/>
    <property type="project" value="UniProtKB-KW"/>
</dbReference>
<accession>A0A0J8AQY9</accession>
<comment type="caution">
    <text evidence="8">The sequence shown here is derived from an EMBL/GenBank/DDBJ whole genome shotgun (WGS) entry which is preliminary data.</text>
</comment>
<feature type="binding site" evidence="5">
    <location>
        <position position="204"/>
    </location>
    <ligand>
        <name>Mn(2+)</name>
        <dbReference type="ChEBI" id="CHEBI:29035"/>
    </ligand>
</feature>
<dbReference type="STRING" id="1420583.V473_00735"/>
<evidence type="ECO:0000256" key="1">
    <source>
        <dbReference type="ARBA" id="ARBA00008714"/>
    </source>
</evidence>
<evidence type="ECO:0000256" key="6">
    <source>
        <dbReference type="SAM" id="MobiDB-lite"/>
    </source>
</evidence>
<dbReference type="PROSITE" id="PS51318">
    <property type="entry name" value="TAT"/>
    <property type="match status" value="1"/>
</dbReference>
<dbReference type="InterPro" id="IPR036324">
    <property type="entry name" value="Mn/Fe_SOD_N_sf"/>
</dbReference>
<evidence type="ECO:0000256" key="5">
    <source>
        <dbReference type="PIRSR" id="PIRSR000349-1"/>
    </source>
</evidence>
<feature type="binding site" evidence="5">
    <location>
        <position position="68"/>
    </location>
    <ligand>
        <name>Mn(2+)</name>
        <dbReference type="ChEBI" id="CHEBI:29035"/>
    </ligand>
</feature>
<dbReference type="InterPro" id="IPR050265">
    <property type="entry name" value="Fe/Mn_Superoxide_Dismutase"/>
</dbReference>
<dbReference type="EC" id="1.15.1.1" evidence="2"/>
<keyword evidence="4" id="KW-0560">Oxidoreductase</keyword>
<evidence type="ECO:0000313" key="9">
    <source>
        <dbReference type="Proteomes" id="UP000052232"/>
    </source>
</evidence>
<organism evidence="8 9">
    <name type="scientific">Sphingobium cupriresistens LL01</name>
    <dbReference type="NCBI Taxonomy" id="1420583"/>
    <lineage>
        <taxon>Bacteria</taxon>
        <taxon>Pseudomonadati</taxon>
        <taxon>Pseudomonadota</taxon>
        <taxon>Alphaproteobacteria</taxon>
        <taxon>Sphingomonadales</taxon>
        <taxon>Sphingomonadaceae</taxon>
        <taxon>Sphingobium</taxon>
    </lineage>
</organism>
<protein>
    <recommendedName>
        <fullName evidence="2">superoxide dismutase</fullName>
        <ecNumber evidence="2">1.15.1.1</ecNumber>
    </recommendedName>
</protein>
<dbReference type="InterPro" id="IPR036314">
    <property type="entry name" value="SOD_C_sf"/>
</dbReference>
<dbReference type="PANTHER" id="PTHR11404">
    <property type="entry name" value="SUPEROXIDE DISMUTASE 2"/>
    <property type="match status" value="1"/>
</dbReference>
<dbReference type="Gene3D" id="3.55.40.20">
    <property type="entry name" value="Iron/manganese superoxide dismutase, C-terminal domain"/>
    <property type="match status" value="1"/>
</dbReference>
<dbReference type="InterPro" id="IPR001189">
    <property type="entry name" value="Mn/Fe_SOD"/>
</dbReference>
<evidence type="ECO:0000259" key="7">
    <source>
        <dbReference type="Pfam" id="PF02777"/>
    </source>
</evidence>
<sequence length="243" mass="26404">MVDVSRRTAFQTLGAGALAMAATDAASGQVAAPPAESPPAFAGTHQPKPLRFDPAKLDGLSERLIRSHWENNYIGSVKTLNMVETRLAAALADADMPPVLYGGLKREELHRTGSVILHEIYFDGLGGDGQAAGSIRAALAKAWGSFETWAKDFRRTGLSLAGGSGWVILAYNLHARSLRNHWAWDHMHGAAASVPILALDMYEHSFHMDYGTQAAKYIDAWFRNLDWEAADRRYARATAIGAT</sequence>
<dbReference type="SUPFAM" id="SSF54719">
    <property type="entry name" value="Fe,Mn superoxide dismutase (SOD), C-terminal domain"/>
    <property type="match status" value="1"/>
</dbReference>
<feature type="region of interest" description="Disordered" evidence="6">
    <location>
        <begin position="29"/>
        <end position="49"/>
    </location>
</feature>
<dbReference type="Pfam" id="PF02777">
    <property type="entry name" value="Sod_Fe_C"/>
    <property type="match status" value="1"/>
</dbReference>
<dbReference type="Proteomes" id="UP000052232">
    <property type="component" value="Unassembled WGS sequence"/>
</dbReference>
<comment type="similarity">
    <text evidence="1">Belongs to the iron/manganese superoxide dismutase family.</text>
</comment>
<feature type="compositionally biased region" description="Low complexity" evidence="6">
    <location>
        <begin position="29"/>
        <end position="42"/>
    </location>
</feature>
<reference evidence="8 9" key="1">
    <citation type="journal article" date="2015" name="G3 (Bethesda)">
        <title>Insights into Ongoing Evolution of the Hexachlorocyclohexane Catabolic Pathway from Comparative Genomics of Ten Sphingomonadaceae Strains.</title>
        <authorList>
            <person name="Pearce S.L."/>
            <person name="Oakeshott J.G."/>
            <person name="Pandey G."/>
        </authorList>
    </citation>
    <scope>NUCLEOTIDE SEQUENCE [LARGE SCALE GENOMIC DNA]</scope>
    <source>
        <strain evidence="8 9">LL01</strain>
    </source>
</reference>
<dbReference type="PANTHER" id="PTHR11404:SF6">
    <property type="entry name" value="SUPEROXIDE DISMUTASE [MN], MITOCHONDRIAL"/>
    <property type="match status" value="1"/>
</dbReference>
<feature type="binding site" evidence="5">
    <location>
        <position position="200"/>
    </location>
    <ligand>
        <name>Mn(2+)</name>
        <dbReference type="ChEBI" id="CHEBI:29035"/>
    </ligand>
</feature>
<proteinExistence type="inferred from homology"/>
<dbReference type="AlphaFoldDB" id="A0A0J8AQY9"/>
<dbReference type="RefSeq" id="WP_330219406.1">
    <property type="nucleotide sequence ID" value="NZ_KQ130434.1"/>
</dbReference>